<feature type="domain" description="Amine oxidase" evidence="2">
    <location>
        <begin position="58"/>
        <end position="454"/>
    </location>
</feature>
<dbReference type="SUPFAM" id="SSF51905">
    <property type="entry name" value="FAD/NAD(P)-binding domain"/>
    <property type="match status" value="1"/>
</dbReference>
<accession>A0A3P1WV03</accession>
<evidence type="ECO:0000313" key="3">
    <source>
        <dbReference type="EMBL" id="RRD50454.1"/>
    </source>
</evidence>
<sequence>MGRARGPRPRRRRAGQGGPGPHRQPGTRRAPHHGSAGPDRPRRLGARTVNAVVIGGGVAGLAAAHRFARSGESVTVVEATDRLGGMVMPITLAGERVDGGAEAFARRLGTADALCATLGLEVREPEGGPRIRWSVDESWPGADGVLGIPASPDDPALSAALDEQQLALALAEPELADEVGVDATTVGELVTARLGEAVTRRLVAPVTRGVYGMPPERMALAQFAPGLVGPGSLYAKVAAARGTRSSVAQPVGGLFRLVEALADDIRDHGGEIRLGERVEDLNALDADQVVIACPARPAADLLRQLGIEVGTPPTTASQNVMLALDPAQLDGAPVGSGVLLGQPLPGLTARALTHYSAKWPWSGTRVAVLRLSYAPDATPTTEQALADASLLLGRPVTRALDVAVTRWPAVPRSLGPEARTALLAQLPGHMRLAGAWVFGNGIEAAIASGLEAAA</sequence>
<name>A0A3P1WV03_9ACTN</name>
<dbReference type="PANTHER" id="PTHR42923:SF3">
    <property type="entry name" value="PROTOPORPHYRINOGEN OXIDASE"/>
    <property type="match status" value="1"/>
</dbReference>
<dbReference type="OrthoDB" id="4496419at2"/>
<dbReference type="Pfam" id="PF01593">
    <property type="entry name" value="Amino_oxidase"/>
    <property type="match status" value="1"/>
</dbReference>
<evidence type="ECO:0000313" key="4">
    <source>
        <dbReference type="Proteomes" id="UP000280935"/>
    </source>
</evidence>
<dbReference type="Gene3D" id="3.50.50.60">
    <property type="entry name" value="FAD/NAD(P)-binding domain"/>
    <property type="match status" value="1"/>
</dbReference>
<reference evidence="3 4" key="1">
    <citation type="submission" date="2018-11" db="EMBL/GenBank/DDBJ databases">
        <title>Genomes From Bacteria Associated with the Canine Oral Cavity: a Test Case for Automated Genome-Based Taxonomic Assignment.</title>
        <authorList>
            <person name="Coil D.A."/>
            <person name="Jospin G."/>
            <person name="Darling A.E."/>
            <person name="Wallis C."/>
            <person name="Davis I.J."/>
            <person name="Harris S."/>
            <person name="Eisen J.A."/>
            <person name="Holcombe L.J."/>
            <person name="O'Flynn C."/>
        </authorList>
    </citation>
    <scope>NUCLEOTIDE SEQUENCE [LARGE SCALE GENOMIC DNA]</scope>
    <source>
        <strain evidence="3 4">OH2822_COT-296</strain>
    </source>
</reference>
<dbReference type="Proteomes" id="UP000280935">
    <property type="component" value="Unassembled WGS sequence"/>
</dbReference>
<comment type="caution">
    <text evidence="3">The sequence shown here is derived from an EMBL/GenBank/DDBJ whole genome shotgun (WGS) entry which is preliminary data.</text>
</comment>
<dbReference type="InterPro" id="IPR002937">
    <property type="entry name" value="Amino_oxidase"/>
</dbReference>
<dbReference type="InterPro" id="IPR050464">
    <property type="entry name" value="Zeta_carotene_desat/Oxidored"/>
</dbReference>
<dbReference type="Gene3D" id="1.10.3110.10">
    <property type="entry name" value="protoporphyrinogen ix oxidase, domain 3"/>
    <property type="match status" value="1"/>
</dbReference>
<feature type="compositionally biased region" description="Basic residues" evidence="1">
    <location>
        <begin position="1"/>
        <end position="14"/>
    </location>
</feature>
<dbReference type="Gene3D" id="3.90.660.20">
    <property type="entry name" value="Protoporphyrinogen oxidase, mitochondrial, domain 2"/>
    <property type="match status" value="1"/>
</dbReference>
<dbReference type="GO" id="GO:0016491">
    <property type="term" value="F:oxidoreductase activity"/>
    <property type="evidence" value="ECO:0007669"/>
    <property type="project" value="InterPro"/>
</dbReference>
<evidence type="ECO:0000256" key="1">
    <source>
        <dbReference type="SAM" id="MobiDB-lite"/>
    </source>
</evidence>
<evidence type="ECO:0000259" key="2">
    <source>
        <dbReference type="Pfam" id="PF01593"/>
    </source>
</evidence>
<protein>
    <submittedName>
        <fullName evidence="3">FAD-dependent oxidoreductase</fullName>
    </submittedName>
</protein>
<dbReference type="AlphaFoldDB" id="A0A3P1WV03"/>
<dbReference type="InterPro" id="IPR036188">
    <property type="entry name" value="FAD/NAD-bd_sf"/>
</dbReference>
<dbReference type="PANTHER" id="PTHR42923">
    <property type="entry name" value="PROTOPORPHYRINOGEN OXIDASE"/>
    <property type="match status" value="1"/>
</dbReference>
<gene>
    <name evidence="3" type="ORF">EII35_04705</name>
</gene>
<organism evidence="3 4">
    <name type="scientific">Arachnia propionica</name>
    <dbReference type="NCBI Taxonomy" id="1750"/>
    <lineage>
        <taxon>Bacteria</taxon>
        <taxon>Bacillati</taxon>
        <taxon>Actinomycetota</taxon>
        <taxon>Actinomycetes</taxon>
        <taxon>Propionibacteriales</taxon>
        <taxon>Propionibacteriaceae</taxon>
        <taxon>Arachnia</taxon>
    </lineage>
</organism>
<dbReference type="EMBL" id="RQYT01000006">
    <property type="protein sequence ID" value="RRD50454.1"/>
    <property type="molecule type" value="Genomic_DNA"/>
</dbReference>
<feature type="region of interest" description="Disordered" evidence="1">
    <location>
        <begin position="1"/>
        <end position="44"/>
    </location>
</feature>
<proteinExistence type="predicted"/>